<dbReference type="STRING" id="1033810.HLPCO_001452"/>
<accession>U2ECH3</accession>
<gene>
    <name evidence="2" type="primary">yabG</name>
    <name evidence="2" type="ORF">HLPCO_001452</name>
</gene>
<evidence type="ECO:0000256" key="1">
    <source>
        <dbReference type="SAM" id="Coils"/>
    </source>
</evidence>
<dbReference type="RefSeq" id="WP_008824955.1">
    <property type="nucleotide sequence ID" value="NZ_AFNU02000004.1"/>
</dbReference>
<dbReference type="Pfam" id="PF05582">
    <property type="entry name" value="Peptidase_U57"/>
    <property type="match status" value="1"/>
</dbReference>
<dbReference type="InParanoid" id="U2ECH3"/>
<comment type="caution">
    <text evidence="2">The sequence shown here is derived from an EMBL/GenBank/DDBJ whole genome shotgun (WGS) entry which is preliminary data.</text>
</comment>
<dbReference type="AlphaFoldDB" id="U2ECH3"/>
<reference evidence="2 3" key="2">
    <citation type="journal article" date="2013" name="PLoS ONE">
        <title>INDIGO - INtegrated Data Warehouse of MIcrobial GenOmes with Examples from the Red Sea Extremophiles.</title>
        <authorList>
            <person name="Alam I."/>
            <person name="Antunes A."/>
            <person name="Kamau A.A."/>
            <person name="Ba Alawi W."/>
            <person name="Kalkatawi M."/>
            <person name="Stingl U."/>
            <person name="Bajic V.B."/>
        </authorList>
    </citation>
    <scope>NUCLEOTIDE SEQUENCE [LARGE SCALE GENOMIC DNA]</scope>
    <source>
        <strain evidence="2 3">SSD-17B</strain>
    </source>
</reference>
<proteinExistence type="predicted"/>
<evidence type="ECO:0000313" key="3">
    <source>
        <dbReference type="Proteomes" id="UP000005707"/>
    </source>
</evidence>
<reference evidence="2 3" key="1">
    <citation type="journal article" date="2011" name="J. Bacteriol.">
        <title>Genome sequence of Haloplasma contractile, an unusual contractile bacterium from a deep-sea anoxic brine lake.</title>
        <authorList>
            <person name="Antunes A."/>
            <person name="Alam I."/>
            <person name="El Dorry H."/>
            <person name="Siam R."/>
            <person name="Robertson A."/>
            <person name="Bajic V.B."/>
            <person name="Stingl U."/>
        </authorList>
    </citation>
    <scope>NUCLEOTIDE SEQUENCE [LARGE SCALE GENOMIC DNA]</scope>
    <source>
        <strain evidence="2 3">SSD-17B</strain>
    </source>
</reference>
<keyword evidence="3" id="KW-1185">Reference proteome</keyword>
<feature type="coiled-coil region" evidence="1">
    <location>
        <begin position="44"/>
        <end position="72"/>
    </location>
</feature>
<dbReference type="MEROPS" id="U57.001"/>
<evidence type="ECO:0000313" key="2">
    <source>
        <dbReference type="EMBL" id="ERJ12466.1"/>
    </source>
</evidence>
<dbReference type="OrthoDB" id="9785306at2"/>
<organism evidence="2 3">
    <name type="scientific">Haloplasma contractile SSD-17B</name>
    <dbReference type="NCBI Taxonomy" id="1033810"/>
    <lineage>
        <taxon>Bacteria</taxon>
        <taxon>Bacillati</taxon>
        <taxon>Mycoplasmatota</taxon>
        <taxon>Mollicutes</taxon>
        <taxon>Haloplasmatales</taxon>
        <taxon>Haloplasmataceae</taxon>
        <taxon>Haloplasma</taxon>
    </lineage>
</organism>
<dbReference type="InterPro" id="IPR008764">
    <property type="entry name" value="Peptidase_U57"/>
</dbReference>
<dbReference type="eggNOG" id="ENOG502Z7P7">
    <property type="taxonomic scope" value="Bacteria"/>
</dbReference>
<name>U2ECH3_9MOLU</name>
<keyword evidence="1" id="KW-0175">Coiled coil</keyword>
<dbReference type="GO" id="GO:0008233">
    <property type="term" value="F:peptidase activity"/>
    <property type="evidence" value="ECO:0007669"/>
    <property type="project" value="UniProtKB-KW"/>
</dbReference>
<protein>
    <submittedName>
        <fullName evidence="2">Sporulation-specific protease YabG protein</fullName>
    </submittedName>
</protein>
<dbReference type="EMBL" id="AFNU02000004">
    <property type="protein sequence ID" value="ERJ12466.1"/>
    <property type="molecule type" value="Genomic_DNA"/>
</dbReference>
<dbReference type="Proteomes" id="UP000005707">
    <property type="component" value="Unassembled WGS sequence"/>
</dbReference>
<keyword evidence="2" id="KW-0378">Hydrolase</keyword>
<keyword evidence="2" id="KW-0645">Protease</keyword>
<dbReference type="FunCoup" id="U2ECH3">
    <property type="interactions" value="54"/>
</dbReference>
<dbReference type="GO" id="GO:0006508">
    <property type="term" value="P:proteolysis"/>
    <property type="evidence" value="ECO:0007669"/>
    <property type="project" value="UniProtKB-KW"/>
</dbReference>
<sequence length="259" mass="29171">MITEGDIVGRKSYNLDIIFEVSEIKDEQAILIGKTVRLIADAPLDDLEIVNNDKLEEEEAIEEELIRDITESSRFDYRKKFLTGKILHIDGDEKYMKKCLNVYKQLGIYAVGISAEEEDIPSIITKYVKYLSPDIVVITGHDSFNRKEQDEVGNYRNSRHYIDAVKMIRRSYPVSNQPIVIAGACQSHFEALIAAGANFASSPKRVNIHSLDPAIIAIKCSITPFNETVNVFDAVERTSNKYDGMGGIDSFGTLKTLHY</sequence>